<reference evidence="2 3" key="1">
    <citation type="submission" date="2013-03" db="EMBL/GenBank/DDBJ databases">
        <title>Salinisphaera hydrothermalis C41B8 Genome Sequencing.</title>
        <authorList>
            <person name="Li C."/>
            <person name="Lai Q."/>
            <person name="Shao Z."/>
        </authorList>
    </citation>
    <scope>NUCLEOTIDE SEQUENCE [LARGE SCALE GENOMIC DNA]</scope>
    <source>
        <strain evidence="2 3">C41B8</strain>
    </source>
</reference>
<feature type="region of interest" description="Disordered" evidence="1">
    <location>
        <begin position="616"/>
        <end position="636"/>
    </location>
</feature>
<dbReference type="EMBL" id="APNK01000014">
    <property type="protein sequence ID" value="KEZ77331.1"/>
    <property type="molecule type" value="Genomic_DNA"/>
</dbReference>
<protein>
    <submittedName>
        <fullName evidence="2">Uncharacterized protein</fullName>
    </submittedName>
</protein>
<evidence type="ECO:0000313" key="2">
    <source>
        <dbReference type="EMBL" id="KEZ77331.1"/>
    </source>
</evidence>
<proteinExistence type="predicted"/>
<dbReference type="Proteomes" id="UP000028302">
    <property type="component" value="Unassembled WGS sequence"/>
</dbReference>
<name>A0A084IKU7_SALHC</name>
<dbReference type="AlphaFoldDB" id="A0A084IKU7"/>
<sequence>MAAVLIAIVAGVLWLRSGPSNVVRFAPPVGDTQQYRIGLRVGLAPGESVFDRSVVLHSVVRYRVADRRDGQTTVHVEPRYMVGQSGHRTLFDSTRAEADETIVAAMRDGFDVTIGENGDTEFKPSNKQAWDRLVEDGGVSRLEQLQQQLNAPGVMSALPAQVGASTTTGGFQTLPRIKLTVTEVRPDSIVVAIDRAADAQPVRVPIVPGSDEAITMTLDALKGRMRIDRSTGWIRSLALVADQTGEKDGKRIPLHLDLSMQALDDNPAAGDRNNSMSRFEYIAMQAGDEDDDRPGYRLKLPESKDDIPADAKDQKITNPKQLFASKGAMFKVDARDHELLLRAPYDLKKNQAAGHLALADLTLTDANGKTLELPMVMDEMRLGLAGDKIGTRVTLRPLGWGAADLSAIHGVKAVFTRRGLGPQTHTSIELADHPTELRRGDAVARAIPVEGKPHQWRVELANGQGQFFVDHSQAYEGLEVRSSDARYGERLVPAEVGMIDRISQPLAERVQYSVKGEATRFPLAYIRYHDTLERLPVTFTDEERRYRDHSAPPPDLHHIFGLPDVPQKPIALDDVAPRDAALHRLRLRLPVGVGEACHLKAKAPDLNGHALVWQHRDSSRPQGGDDAPDETTATQDWELTTDDGERHYFYNTTVDTTLHCPGQPRWQRSDYQHGDTPWLVKIADATGQPVDPDTPAATFFRQFRFVDDRGTPLRPMRLDAQPGDHLGSWHDEAEKTTLADYLADDGTVRFWGRVAGVQTIRFSGEPIDKHWHTEFGDYE</sequence>
<dbReference type="STRING" id="1304275.C41B8_10735"/>
<organism evidence="2 3">
    <name type="scientific">Salinisphaera hydrothermalis (strain C41B8)</name>
    <dbReference type="NCBI Taxonomy" id="1304275"/>
    <lineage>
        <taxon>Bacteria</taxon>
        <taxon>Pseudomonadati</taxon>
        <taxon>Pseudomonadota</taxon>
        <taxon>Gammaproteobacteria</taxon>
        <taxon>Salinisphaerales</taxon>
        <taxon>Salinisphaeraceae</taxon>
        <taxon>Salinisphaera</taxon>
    </lineage>
</organism>
<comment type="caution">
    <text evidence="2">The sequence shown here is derived from an EMBL/GenBank/DDBJ whole genome shotgun (WGS) entry which is preliminary data.</text>
</comment>
<gene>
    <name evidence="2" type="ORF">C41B8_10735</name>
</gene>
<evidence type="ECO:0000313" key="3">
    <source>
        <dbReference type="Proteomes" id="UP000028302"/>
    </source>
</evidence>
<dbReference type="eggNOG" id="ENOG5031PN4">
    <property type="taxonomic scope" value="Bacteria"/>
</dbReference>
<accession>A0A084IKU7</accession>
<evidence type="ECO:0000256" key="1">
    <source>
        <dbReference type="SAM" id="MobiDB-lite"/>
    </source>
</evidence>
<keyword evidence="3" id="KW-1185">Reference proteome</keyword>